<dbReference type="PATRIC" id="fig|1423718.3.peg.128"/>
<name>A0A0R2A966_9LACO</name>
<gene>
    <name evidence="2" type="ORF">FC14_GL000125</name>
</gene>
<dbReference type="Pfam" id="PF05175">
    <property type="entry name" value="MTS"/>
    <property type="match status" value="1"/>
</dbReference>
<reference evidence="2 3" key="1">
    <citation type="journal article" date="2015" name="Genome Announc.">
        <title>Expanding the biotechnology potential of lactobacilli through comparative genomics of 213 strains and associated genera.</title>
        <authorList>
            <person name="Sun Z."/>
            <person name="Harris H.M."/>
            <person name="McCann A."/>
            <person name="Guo C."/>
            <person name="Argimon S."/>
            <person name="Zhang W."/>
            <person name="Yang X."/>
            <person name="Jeffery I.B."/>
            <person name="Cooney J.C."/>
            <person name="Kagawa T.F."/>
            <person name="Liu W."/>
            <person name="Song Y."/>
            <person name="Salvetti E."/>
            <person name="Wrobel A."/>
            <person name="Rasinkangas P."/>
            <person name="Parkhill J."/>
            <person name="Rea M.C."/>
            <person name="O'Sullivan O."/>
            <person name="Ritari J."/>
            <person name="Douillard F.P."/>
            <person name="Paul Ross R."/>
            <person name="Yang R."/>
            <person name="Briner A.E."/>
            <person name="Felis G.E."/>
            <person name="de Vos W.M."/>
            <person name="Barrangou R."/>
            <person name="Klaenhammer T.R."/>
            <person name="Caufield P.W."/>
            <person name="Cui Y."/>
            <person name="Zhang H."/>
            <person name="O'Toole P.W."/>
        </authorList>
    </citation>
    <scope>NUCLEOTIDE SEQUENCE [LARGE SCALE GENOMIC DNA]</scope>
    <source>
        <strain evidence="2 3">DSM 20509</strain>
    </source>
</reference>
<proteinExistence type="predicted"/>
<dbReference type="Proteomes" id="UP000051008">
    <property type="component" value="Unassembled WGS sequence"/>
</dbReference>
<keyword evidence="2" id="KW-0489">Methyltransferase</keyword>
<evidence type="ECO:0000313" key="3">
    <source>
        <dbReference type="Proteomes" id="UP000051008"/>
    </source>
</evidence>
<evidence type="ECO:0000313" key="2">
    <source>
        <dbReference type="EMBL" id="KRM63912.1"/>
    </source>
</evidence>
<keyword evidence="2" id="KW-0808">Transferase</keyword>
<dbReference type="InterPro" id="IPR050210">
    <property type="entry name" value="tRNA_Adenine-N(6)_MTase"/>
</dbReference>
<dbReference type="EMBL" id="AYYP01000047">
    <property type="protein sequence ID" value="KRM63912.1"/>
    <property type="molecule type" value="Genomic_DNA"/>
</dbReference>
<accession>A0A0R2A966</accession>
<dbReference type="Gene3D" id="3.40.50.150">
    <property type="entry name" value="Vaccinia Virus protein VP39"/>
    <property type="match status" value="1"/>
</dbReference>
<dbReference type="GO" id="GO:0008168">
    <property type="term" value="F:methyltransferase activity"/>
    <property type="evidence" value="ECO:0007669"/>
    <property type="project" value="UniProtKB-KW"/>
</dbReference>
<dbReference type="PANTHER" id="PTHR47739:SF1">
    <property type="entry name" value="TRNA1(VAL) (ADENINE(37)-N6)-METHYLTRANSFERASE"/>
    <property type="match status" value="1"/>
</dbReference>
<comment type="caution">
    <text evidence="2">The sequence shown here is derived from an EMBL/GenBank/DDBJ whole genome shotgun (WGS) entry which is preliminary data.</text>
</comment>
<dbReference type="InterPro" id="IPR007848">
    <property type="entry name" value="Small_mtfrase_dom"/>
</dbReference>
<dbReference type="InterPro" id="IPR029063">
    <property type="entry name" value="SAM-dependent_MTases_sf"/>
</dbReference>
<sequence>MDKNLVQANERVDELYANDIKIIQSPEVFSFSLDAVLLAHFAKPYTKANGRIVDLCAGNGAVGLFLTAKTKAQINLVEIQPRLADMAQRSVKLNHLDEQVTVYNIDLKQTNDYLAKDSVDTVTCNPPYFADLPTSKKNPNQHLMLARHEITTTLKEVVAMTSGLLKMGGRFYLVHRPDRFLEIMDVLRAERLAPKRVQFVYPKAGREANMVLIEAIKDGKDGGLRFCEPLTVYDQEGNYQPLIKEILYGKG</sequence>
<organism evidence="2 3">
    <name type="scientific">Ligilactobacillus agilis DSM 20509</name>
    <dbReference type="NCBI Taxonomy" id="1423718"/>
    <lineage>
        <taxon>Bacteria</taxon>
        <taxon>Bacillati</taxon>
        <taxon>Bacillota</taxon>
        <taxon>Bacilli</taxon>
        <taxon>Lactobacillales</taxon>
        <taxon>Lactobacillaceae</taxon>
        <taxon>Ligilactobacillus</taxon>
    </lineage>
</organism>
<dbReference type="AlphaFoldDB" id="A0A0R2A966"/>
<dbReference type="GO" id="GO:0032259">
    <property type="term" value="P:methylation"/>
    <property type="evidence" value="ECO:0007669"/>
    <property type="project" value="UniProtKB-KW"/>
</dbReference>
<dbReference type="OrthoDB" id="9777257at2"/>
<dbReference type="PANTHER" id="PTHR47739">
    <property type="entry name" value="TRNA1(VAL) (ADENINE(37)-N6)-METHYLTRANSFERASE"/>
    <property type="match status" value="1"/>
</dbReference>
<evidence type="ECO:0000259" key="1">
    <source>
        <dbReference type="Pfam" id="PF05175"/>
    </source>
</evidence>
<dbReference type="SUPFAM" id="SSF53335">
    <property type="entry name" value="S-adenosyl-L-methionine-dependent methyltransferases"/>
    <property type="match status" value="1"/>
</dbReference>
<feature type="domain" description="Methyltransferase small" evidence="1">
    <location>
        <begin position="20"/>
        <end position="137"/>
    </location>
</feature>
<dbReference type="RefSeq" id="WP_050612422.1">
    <property type="nucleotide sequence ID" value="NZ_AYYP01000047.1"/>
</dbReference>
<keyword evidence="3" id="KW-1185">Reference proteome</keyword>
<protein>
    <submittedName>
        <fullName evidence="2">O-methyltransferase</fullName>
    </submittedName>
</protein>
<dbReference type="CDD" id="cd02440">
    <property type="entry name" value="AdoMet_MTases"/>
    <property type="match status" value="1"/>
</dbReference>